<keyword evidence="2" id="KW-0812">Transmembrane</keyword>
<keyword evidence="8" id="KW-1185">Reference proteome</keyword>
<comment type="subcellular location">
    <subcellularLocation>
        <location evidence="1">Endomembrane system</location>
        <topology evidence="1">Multi-pass membrane protein</topology>
    </subcellularLocation>
</comment>
<name>A0A3B6VJJ6_BRAHW</name>
<accession>A0A3B6VJJ6</accession>
<evidence type="ECO:0000256" key="1">
    <source>
        <dbReference type="ARBA" id="ARBA00004127"/>
    </source>
</evidence>
<keyword evidence="4" id="KW-0472">Membrane</keyword>
<reference evidence="7 8" key="1">
    <citation type="journal article" date="2009" name="PLoS ONE">
        <title>Genome sequence of the pathogenic intestinal spirochete Brachyspira hyodysenteriae reveals adaptations to its lifestyle in the porcine large intestine.</title>
        <authorList>
            <person name="Bellgard M.I."/>
            <person name="Wanchanthuek P."/>
            <person name="La T."/>
            <person name="Ryan K."/>
            <person name="Moolhuijzen P."/>
            <person name="Albertyn Z."/>
            <person name="Shaban B."/>
            <person name="Motro Y."/>
            <person name="Dunn D.S."/>
            <person name="Schibeci D."/>
            <person name="Hunter A."/>
            <person name="Barrero R."/>
            <person name="Phillips N.D."/>
            <person name="Hampson D.J."/>
        </authorList>
    </citation>
    <scope>NUCLEOTIDE SEQUENCE [LARGE SCALE GENOMIC DNA]</scope>
    <source>
        <strain evidence="8">ATCC 49526 / WA1</strain>
    </source>
</reference>
<gene>
    <name evidence="7" type="ordered locus">BHWA1_02282</name>
</gene>
<dbReference type="KEGG" id="bhy:BHWA1_02282"/>
<keyword evidence="3" id="KW-1133">Transmembrane helix</keyword>
<dbReference type="GO" id="GO:0012505">
    <property type="term" value="C:endomembrane system"/>
    <property type="evidence" value="ECO:0007669"/>
    <property type="project" value="UniProtKB-SubCell"/>
</dbReference>
<organism evidence="7 8">
    <name type="scientific">Brachyspira hyodysenteriae (strain ATCC 49526 / WA1)</name>
    <dbReference type="NCBI Taxonomy" id="565034"/>
    <lineage>
        <taxon>Bacteria</taxon>
        <taxon>Pseudomonadati</taxon>
        <taxon>Spirochaetota</taxon>
        <taxon>Spirochaetia</taxon>
        <taxon>Brachyspirales</taxon>
        <taxon>Brachyspiraceae</taxon>
        <taxon>Brachyspira</taxon>
    </lineage>
</organism>
<evidence type="ECO:0000256" key="2">
    <source>
        <dbReference type="ARBA" id="ARBA00022692"/>
    </source>
</evidence>
<protein>
    <recommendedName>
        <fullName evidence="6">DUF1232 domain-containing protein</fullName>
    </recommendedName>
</protein>
<evidence type="ECO:0000256" key="4">
    <source>
        <dbReference type="ARBA" id="ARBA00023136"/>
    </source>
</evidence>
<feature type="domain" description="DUF1232" evidence="6">
    <location>
        <begin position="74"/>
        <end position="106"/>
    </location>
</feature>
<dbReference type="RefSeq" id="WP_012671770.1">
    <property type="nucleotide sequence ID" value="NC_012225.1"/>
</dbReference>
<evidence type="ECO:0000259" key="6">
    <source>
        <dbReference type="Pfam" id="PF06803"/>
    </source>
</evidence>
<dbReference type="STRING" id="565034.BHWA1_02282"/>
<dbReference type="Pfam" id="PF06803">
    <property type="entry name" value="DUF1232"/>
    <property type="match status" value="1"/>
</dbReference>
<evidence type="ECO:0000256" key="5">
    <source>
        <dbReference type="SAM" id="MobiDB-lite"/>
    </source>
</evidence>
<sequence length="155" mass="18054">MGIKEKSKELWEKISLETTFEKLTSIIDKSKDILNLSSSRHLSRFLDKIQLMVDMIGDYINGNYKDIPWKSLSAIAGALIYLIFPLDVLPDLFPFIGLLDDAFIIGLCIKCFSTDLNQYKIWKYGELDEEAEEAEYEIVDDEDDYDEETEEDYRE</sequence>
<evidence type="ECO:0000313" key="8">
    <source>
        <dbReference type="Proteomes" id="UP000001803"/>
    </source>
</evidence>
<dbReference type="EMBL" id="CP001357">
    <property type="protein sequence ID" value="ACN84738.1"/>
    <property type="molecule type" value="Genomic_DNA"/>
</dbReference>
<dbReference type="InterPro" id="IPR010652">
    <property type="entry name" value="DUF1232"/>
</dbReference>
<feature type="region of interest" description="Disordered" evidence="5">
    <location>
        <begin position="135"/>
        <end position="155"/>
    </location>
</feature>
<evidence type="ECO:0000256" key="3">
    <source>
        <dbReference type="ARBA" id="ARBA00022989"/>
    </source>
</evidence>
<evidence type="ECO:0000313" key="7">
    <source>
        <dbReference type="EMBL" id="ACN84738.1"/>
    </source>
</evidence>
<dbReference type="AlphaFoldDB" id="A0A3B6VJJ6"/>
<proteinExistence type="predicted"/>
<dbReference type="Proteomes" id="UP000001803">
    <property type="component" value="Chromosome"/>
</dbReference>